<dbReference type="PANTHER" id="PTHR46163:SF2">
    <property type="entry name" value="PROTEIN-TYROSINE PHOSPHATASE"/>
    <property type="match status" value="1"/>
</dbReference>
<dbReference type="Proteomes" id="UP000053660">
    <property type="component" value="Unassembled WGS sequence"/>
</dbReference>
<dbReference type="InterPro" id="IPR016130">
    <property type="entry name" value="Tyr_Pase_AS"/>
</dbReference>
<dbReference type="InterPro" id="IPR000242">
    <property type="entry name" value="PTP_cat"/>
</dbReference>
<name>A0A0B1TER6_OESDE</name>
<protein>
    <submittedName>
        <fullName evidence="3">Protein-tyrosine phosphatase</fullName>
    </submittedName>
</protein>
<dbReference type="PANTHER" id="PTHR46163">
    <property type="entry name" value="TYROSINE-PROTEIN PHOSPHATASE-RELATED"/>
    <property type="match status" value="1"/>
</dbReference>
<proteinExistence type="predicted"/>
<dbReference type="InterPro" id="IPR000387">
    <property type="entry name" value="Tyr_Pase_dom"/>
</dbReference>
<dbReference type="Gene3D" id="3.90.190.10">
    <property type="entry name" value="Protein tyrosine phosphatase superfamily"/>
    <property type="match status" value="1"/>
</dbReference>
<dbReference type="InterPro" id="IPR029021">
    <property type="entry name" value="Prot-tyrosine_phosphatase-like"/>
</dbReference>
<organism evidence="3 4">
    <name type="scientific">Oesophagostomum dentatum</name>
    <name type="common">Nodular worm</name>
    <dbReference type="NCBI Taxonomy" id="61180"/>
    <lineage>
        <taxon>Eukaryota</taxon>
        <taxon>Metazoa</taxon>
        <taxon>Ecdysozoa</taxon>
        <taxon>Nematoda</taxon>
        <taxon>Chromadorea</taxon>
        <taxon>Rhabditida</taxon>
        <taxon>Rhabditina</taxon>
        <taxon>Rhabditomorpha</taxon>
        <taxon>Strongyloidea</taxon>
        <taxon>Strongylidae</taxon>
        <taxon>Oesophagostomum</taxon>
    </lineage>
</organism>
<dbReference type="InterPro" id="IPR003595">
    <property type="entry name" value="Tyr_Pase_cat"/>
</dbReference>
<feature type="domain" description="Tyrosine specific protein phosphatases" evidence="2">
    <location>
        <begin position="283"/>
        <end position="353"/>
    </location>
</feature>
<dbReference type="OrthoDB" id="8609993at2759"/>
<dbReference type="CDD" id="cd00047">
    <property type="entry name" value="PTPc"/>
    <property type="match status" value="1"/>
</dbReference>
<feature type="non-terminal residue" evidence="3">
    <location>
        <position position="1"/>
    </location>
</feature>
<evidence type="ECO:0000259" key="2">
    <source>
        <dbReference type="PROSITE" id="PS50056"/>
    </source>
</evidence>
<feature type="domain" description="Tyrosine-protein phosphatase" evidence="1">
    <location>
        <begin position="106"/>
        <end position="362"/>
    </location>
</feature>
<dbReference type="SMART" id="SM00404">
    <property type="entry name" value="PTPc_motif"/>
    <property type="match status" value="1"/>
</dbReference>
<dbReference type="InterPro" id="IPR052782">
    <property type="entry name" value="Oocyte-zygote_transition_reg"/>
</dbReference>
<dbReference type="AlphaFoldDB" id="A0A0B1TER6"/>
<evidence type="ECO:0000313" key="4">
    <source>
        <dbReference type="Proteomes" id="UP000053660"/>
    </source>
</evidence>
<evidence type="ECO:0000259" key="1">
    <source>
        <dbReference type="PROSITE" id="PS50055"/>
    </source>
</evidence>
<dbReference type="SUPFAM" id="SSF52799">
    <property type="entry name" value="(Phosphotyrosine protein) phosphatases II"/>
    <property type="match status" value="1"/>
</dbReference>
<gene>
    <name evidence="3" type="ORF">OESDEN_05472</name>
</gene>
<dbReference type="PROSITE" id="PS50055">
    <property type="entry name" value="TYR_PHOSPHATASE_PTP"/>
    <property type="match status" value="1"/>
</dbReference>
<dbReference type="SMART" id="SM00194">
    <property type="entry name" value="PTPc"/>
    <property type="match status" value="1"/>
</dbReference>
<dbReference type="PRINTS" id="PR00700">
    <property type="entry name" value="PRTYPHPHTASE"/>
</dbReference>
<reference evidence="3 4" key="1">
    <citation type="submission" date="2014-03" db="EMBL/GenBank/DDBJ databases">
        <title>Draft genome of the hookworm Oesophagostomum dentatum.</title>
        <authorList>
            <person name="Mitreva M."/>
        </authorList>
    </citation>
    <scope>NUCLEOTIDE SEQUENCE [LARGE SCALE GENOMIC DNA]</scope>
    <source>
        <strain evidence="3 4">OD-Hann</strain>
    </source>
</reference>
<sequence length="391" mass="44488">HTAYGNRPTCLSASLGILHQEFLYIGSAGSADAMERSKLGRQPKFRRRCSTSATIITLSTVEDDGTQVERRTRRQTRRTKGGDTTAFKEAFKKFCERTLKTGVTQLADEFIKLKMSTQAIGNRPKTAWDAHPDKNRYREVFCIDATRVALTWPSGSNSDYIHANWVNSVEKKKKFICTQGPMEKTVDDFWRMIWQEKCRSIVMLCNVMECGKQKCEQYWPLKADQPMKLASGLTVKSLSTDSIESSVVLTKIEMSDSSGAKHSVEHFHWTDWPDRGVPSSTTLAIFRMLRRVNRLTPCVVHCSAGIGRTGTVVGIDLVYRRLEKGEKDINLLKVVTELREMRHGAVQMDAQYLYMHRILLVVAENLKIITAAETEKFTKDYDNLLKTRGFL</sequence>
<dbReference type="EMBL" id="KN550268">
    <property type="protein sequence ID" value="KHJ94591.1"/>
    <property type="molecule type" value="Genomic_DNA"/>
</dbReference>
<accession>A0A0B1TER6</accession>
<dbReference type="GO" id="GO:0004725">
    <property type="term" value="F:protein tyrosine phosphatase activity"/>
    <property type="evidence" value="ECO:0007669"/>
    <property type="project" value="InterPro"/>
</dbReference>
<evidence type="ECO:0000313" key="3">
    <source>
        <dbReference type="EMBL" id="KHJ94591.1"/>
    </source>
</evidence>
<dbReference type="PROSITE" id="PS50056">
    <property type="entry name" value="TYR_PHOSPHATASE_2"/>
    <property type="match status" value="1"/>
</dbReference>
<dbReference type="PROSITE" id="PS00383">
    <property type="entry name" value="TYR_PHOSPHATASE_1"/>
    <property type="match status" value="1"/>
</dbReference>
<dbReference type="Pfam" id="PF00102">
    <property type="entry name" value="Y_phosphatase"/>
    <property type="match status" value="1"/>
</dbReference>
<keyword evidence="4" id="KW-1185">Reference proteome</keyword>